<dbReference type="OrthoDB" id="5835668at2759"/>
<dbReference type="EMBL" id="JOJR01000165">
    <property type="protein sequence ID" value="RCN43205.1"/>
    <property type="molecule type" value="Genomic_DNA"/>
</dbReference>
<gene>
    <name evidence="2" type="ORF">ANCCAN_10780</name>
</gene>
<feature type="compositionally biased region" description="Basic and acidic residues" evidence="1">
    <location>
        <begin position="9"/>
        <end position="33"/>
    </location>
</feature>
<evidence type="ECO:0000313" key="2">
    <source>
        <dbReference type="EMBL" id="RCN43205.1"/>
    </source>
</evidence>
<evidence type="ECO:0000256" key="1">
    <source>
        <dbReference type="SAM" id="MobiDB-lite"/>
    </source>
</evidence>
<keyword evidence="3" id="KW-1185">Reference proteome</keyword>
<feature type="region of interest" description="Disordered" evidence="1">
    <location>
        <begin position="1"/>
        <end position="53"/>
    </location>
</feature>
<accession>A0A368GJN9</accession>
<sequence>MAAPMARRLKQEHILKKERQLMEEEAEERKQSRSGEAAVEVKAGERRRRKEKQDLQINERAALKEMSELYRDLLERFEELKQRQDSQ</sequence>
<name>A0A368GJN9_ANCCA</name>
<evidence type="ECO:0000313" key="3">
    <source>
        <dbReference type="Proteomes" id="UP000252519"/>
    </source>
</evidence>
<proteinExistence type="predicted"/>
<feature type="non-terminal residue" evidence="2">
    <location>
        <position position="87"/>
    </location>
</feature>
<comment type="caution">
    <text evidence="2">The sequence shown here is derived from an EMBL/GenBank/DDBJ whole genome shotgun (WGS) entry which is preliminary data.</text>
</comment>
<reference evidence="2 3" key="1">
    <citation type="submission" date="2014-10" db="EMBL/GenBank/DDBJ databases">
        <title>Draft genome of the hookworm Ancylostoma caninum.</title>
        <authorList>
            <person name="Mitreva M."/>
        </authorList>
    </citation>
    <scope>NUCLEOTIDE SEQUENCE [LARGE SCALE GENOMIC DNA]</scope>
    <source>
        <strain evidence="2 3">Baltimore</strain>
    </source>
</reference>
<dbReference type="AlphaFoldDB" id="A0A368GJN9"/>
<dbReference type="Proteomes" id="UP000252519">
    <property type="component" value="Unassembled WGS sequence"/>
</dbReference>
<protein>
    <submittedName>
        <fullName evidence="2">Uncharacterized protein</fullName>
    </submittedName>
</protein>
<organism evidence="2 3">
    <name type="scientific">Ancylostoma caninum</name>
    <name type="common">Dog hookworm</name>
    <dbReference type="NCBI Taxonomy" id="29170"/>
    <lineage>
        <taxon>Eukaryota</taxon>
        <taxon>Metazoa</taxon>
        <taxon>Ecdysozoa</taxon>
        <taxon>Nematoda</taxon>
        <taxon>Chromadorea</taxon>
        <taxon>Rhabditida</taxon>
        <taxon>Rhabditina</taxon>
        <taxon>Rhabditomorpha</taxon>
        <taxon>Strongyloidea</taxon>
        <taxon>Ancylostomatidae</taxon>
        <taxon>Ancylostomatinae</taxon>
        <taxon>Ancylostoma</taxon>
    </lineage>
</organism>